<dbReference type="SUPFAM" id="SSF53756">
    <property type="entry name" value="UDP-Glycosyltransferase/glycogen phosphorylase"/>
    <property type="match status" value="1"/>
</dbReference>
<comment type="caution">
    <text evidence="1">The sequence shown here is derived from an EMBL/GenBank/DDBJ whole genome shotgun (WGS) entry which is preliminary data.</text>
</comment>
<name>A0A4R3JWI0_9PROT</name>
<dbReference type="GO" id="GO:0000271">
    <property type="term" value="P:polysaccharide biosynthetic process"/>
    <property type="evidence" value="ECO:0007669"/>
    <property type="project" value="InterPro"/>
</dbReference>
<evidence type="ECO:0000313" key="2">
    <source>
        <dbReference type="Proteomes" id="UP000295135"/>
    </source>
</evidence>
<gene>
    <name evidence="1" type="ORF">EDC61_105140</name>
</gene>
<organism evidence="1 2">
    <name type="scientific">Sulfuritortus calidifontis</name>
    <dbReference type="NCBI Taxonomy" id="1914471"/>
    <lineage>
        <taxon>Bacteria</taxon>
        <taxon>Pseudomonadati</taxon>
        <taxon>Pseudomonadota</taxon>
        <taxon>Betaproteobacteria</taxon>
        <taxon>Nitrosomonadales</taxon>
        <taxon>Thiobacillaceae</taxon>
        <taxon>Sulfuritortus</taxon>
    </lineage>
</organism>
<accession>A0A4R3JWI0</accession>
<dbReference type="RefSeq" id="WP_126463542.1">
    <property type="nucleotide sequence ID" value="NZ_AP018721.1"/>
</dbReference>
<evidence type="ECO:0000313" key="1">
    <source>
        <dbReference type="EMBL" id="TCS72485.1"/>
    </source>
</evidence>
<sequence length="457" mass="51385">MTDKKNIVFVSLAQNQSRFFEMVGKVMEKAGYGIVHVSFHEGAVKELRAHGCEAFNPFEYQPTSRDETRFEDFEVANPALLLGHEKAAYEIIDTEALANKMKGHLAAMTTILRSLIDCGGRWCLVQELGGFTPVLAAYYAARRLGMDNWFIEPSFFQGRVFFTANTFLAPRVVPTNAPPSEEVRITLERVVQSRSVVIPVKDRLHYRGAGKKLLDPKNFRRLLNKVVAKYLRGEQEEFQHIGGHVARHVRMFFNSKKLSQHYREIPSGQPFIYYPLHVPADFALTVRSPEYLDQYALIDYLCRVAPLGYRVAIKEHPALIGAVSQHRICDLLDRHDNFILLSPSINNHDVLAASTAVVTVNSKSGAEALLHCKPVIVLGNAFYETCPLVHRVEALSGLQAALTKAMEQQSELSLDDALPFFEAVWNASYPGELYDRSNENVTAFARSLSDCLMVHNA</sequence>
<dbReference type="Pfam" id="PF05159">
    <property type="entry name" value="Capsule_synth"/>
    <property type="match status" value="1"/>
</dbReference>
<protein>
    <submittedName>
        <fullName evidence="1">Capsular polysaccharide biosynthesis protein</fullName>
    </submittedName>
</protein>
<dbReference type="Proteomes" id="UP000295135">
    <property type="component" value="Unassembled WGS sequence"/>
</dbReference>
<proteinExistence type="predicted"/>
<keyword evidence="2" id="KW-1185">Reference proteome</keyword>
<dbReference type="OrthoDB" id="543755at2"/>
<dbReference type="InterPro" id="IPR007833">
    <property type="entry name" value="Capsule_polysaccharide_synth"/>
</dbReference>
<reference evidence="1 2" key="1">
    <citation type="submission" date="2019-03" db="EMBL/GenBank/DDBJ databases">
        <title>Genomic Encyclopedia of Type Strains, Phase IV (KMG-IV): sequencing the most valuable type-strain genomes for metagenomic binning, comparative biology and taxonomic classification.</title>
        <authorList>
            <person name="Goeker M."/>
        </authorList>
    </citation>
    <scope>NUCLEOTIDE SEQUENCE [LARGE SCALE GENOMIC DNA]</scope>
    <source>
        <strain evidence="1 2">DSM 103923</strain>
    </source>
</reference>
<dbReference type="GO" id="GO:0015774">
    <property type="term" value="P:polysaccharide transport"/>
    <property type="evidence" value="ECO:0007669"/>
    <property type="project" value="InterPro"/>
</dbReference>
<dbReference type="EMBL" id="SLZY01000005">
    <property type="protein sequence ID" value="TCS72485.1"/>
    <property type="molecule type" value="Genomic_DNA"/>
</dbReference>
<dbReference type="AlphaFoldDB" id="A0A4R3JWI0"/>